<dbReference type="InterPro" id="IPR037883">
    <property type="entry name" value="Knr4/Smi1-like_sf"/>
</dbReference>
<dbReference type="Proteomes" id="UP000246635">
    <property type="component" value="Unassembled WGS sequence"/>
</dbReference>
<comment type="caution">
    <text evidence="2">The sequence shown here is derived from an EMBL/GenBank/DDBJ whole genome shotgun (WGS) entry which is preliminary data.</text>
</comment>
<dbReference type="AlphaFoldDB" id="A0A2V2YLT1"/>
<dbReference type="SMART" id="SM00860">
    <property type="entry name" value="SMI1_KNR4"/>
    <property type="match status" value="1"/>
</dbReference>
<proteinExistence type="predicted"/>
<organism evidence="2 3">
    <name type="scientific">Paenibacillus cellulosilyticus</name>
    <dbReference type="NCBI Taxonomy" id="375489"/>
    <lineage>
        <taxon>Bacteria</taxon>
        <taxon>Bacillati</taxon>
        <taxon>Bacillota</taxon>
        <taxon>Bacilli</taxon>
        <taxon>Bacillales</taxon>
        <taxon>Paenibacillaceae</taxon>
        <taxon>Paenibacillus</taxon>
    </lineage>
</organism>
<feature type="domain" description="Knr4/Smi1-like" evidence="1">
    <location>
        <begin position="37"/>
        <end position="185"/>
    </location>
</feature>
<evidence type="ECO:0000313" key="2">
    <source>
        <dbReference type="EMBL" id="PWV94438.1"/>
    </source>
</evidence>
<evidence type="ECO:0000259" key="1">
    <source>
        <dbReference type="SMART" id="SM00860"/>
    </source>
</evidence>
<accession>A0A2V2YLT1</accession>
<name>A0A2V2YLT1_9BACL</name>
<dbReference type="Pfam" id="PF09346">
    <property type="entry name" value="SMI1_KNR4"/>
    <property type="match status" value="1"/>
</dbReference>
<dbReference type="InterPro" id="IPR018958">
    <property type="entry name" value="Knr4/Smi1-like_dom"/>
</dbReference>
<reference evidence="2 3" key="1">
    <citation type="submission" date="2018-05" db="EMBL/GenBank/DDBJ databases">
        <title>Genomic Encyclopedia of Type Strains, Phase III (KMG-III): the genomes of soil and plant-associated and newly described type strains.</title>
        <authorList>
            <person name="Whitman W."/>
        </authorList>
    </citation>
    <scope>NUCLEOTIDE SEQUENCE [LARGE SCALE GENOMIC DNA]</scope>
    <source>
        <strain evidence="2 3">CECT 5696</strain>
    </source>
</reference>
<keyword evidence="3" id="KW-1185">Reference proteome</keyword>
<sequence length="214" mass="25396">MKRDYKALANKLERLRALDKKQEIFGSNYHNYLLNPKLSEQEVEEFEMKNGIVIPSEYRYFICEIGNGGSGPCYGLLPLTNYHEHYDNYIWEDEDLKKSYLRYSFPYTDKWEPRSNNEHDNYDVLKQSLSGTLALSHEGCGYYTLLIVSGEERGNIWLDGMVSDQGMMPLIRNGNRLGFYEWYENWLDNSILEVLKKKKNTKIFRVILNKFKRR</sequence>
<dbReference type="Gene3D" id="3.40.1580.10">
    <property type="entry name" value="SMI1/KNR4-like"/>
    <property type="match status" value="1"/>
</dbReference>
<dbReference type="SUPFAM" id="SSF160631">
    <property type="entry name" value="SMI1/KNR4-like"/>
    <property type="match status" value="1"/>
</dbReference>
<evidence type="ECO:0000313" key="3">
    <source>
        <dbReference type="Proteomes" id="UP000246635"/>
    </source>
</evidence>
<gene>
    <name evidence="2" type="ORF">DFQ01_1303</name>
</gene>
<dbReference type="EMBL" id="QGTQ01000030">
    <property type="protein sequence ID" value="PWV94438.1"/>
    <property type="molecule type" value="Genomic_DNA"/>
</dbReference>
<protein>
    <recommendedName>
        <fullName evidence="1">Knr4/Smi1-like domain-containing protein</fullName>
    </recommendedName>
</protein>